<feature type="active site" description="Charge relay system" evidence="5">
    <location>
        <position position="257"/>
    </location>
</feature>
<accession>F2YWW6</accession>
<dbReference type="InterPro" id="IPR036852">
    <property type="entry name" value="Peptidase_S8/S53_dom_sf"/>
</dbReference>
<keyword evidence="4 5" id="KW-0720">Serine protease</keyword>
<evidence type="ECO:0000256" key="2">
    <source>
        <dbReference type="ARBA" id="ARBA00022670"/>
    </source>
</evidence>
<dbReference type="Pfam" id="PF00082">
    <property type="entry name" value="Peptidase_S8"/>
    <property type="match status" value="1"/>
</dbReference>
<dbReference type="PROSITE" id="PS51892">
    <property type="entry name" value="SUBTILASE"/>
    <property type="match status" value="1"/>
</dbReference>
<dbReference type="InterPro" id="IPR023828">
    <property type="entry name" value="Peptidase_S8_Ser-AS"/>
</dbReference>
<dbReference type="PANTHER" id="PTHR43806:SF11">
    <property type="entry name" value="CEREVISIN-RELATED"/>
    <property type="match status" value="1"/>
</dbReference>
<dbReference type="PRINTS" id="PR00723">
    <property type="entry name" value="SUBTILISIN"/>
</dbReference>
<evidence type="ECO:0000256" key="3">
    <source>
        <dbReference type="ARBA" id="ARBA00022801"/>
    </source>
</evidence>
<dbReference type="AlphaFoldDB" id="F2YWW6"/>
<dbReference type="PROSITE" id="PS00137">
    <property type="entry name" value="SUBTILASE_HIS"/>
    <property type="match status" value="1"/>
</dbReference>
<feature type="active site" description="Charge relay system" evidence="5">
    <location>
        <position position="303"/>
    </location>
</feature>
<dbReference type="Gene3D" id="3.40.50.200">
    <property type="entry name" value="Peptidase S8/S53 domain"/>
    <property type="match status" value="1"/>
</dbReference>
<keyword evidence="3 5" id="KW-0378">Hydrolase</keyword>
<dbReference type="EMBL" id="JF519823">
    <property type="protein sequence ID" value="AEA09226.1"/>
    <property type="molecule type" value="Genomic_DNA"/>
</dbReference>
<dbReference type="CDD" id="cd07487">
    <property type="entry name" value="Peptidases_S8_1"/>
    <property type="match status" value="1"/>
</dbReference>
<dbReference type="GO" id="GO:0004252">
    <property type="term" value="F:serine-type endopeptidase activity"/>
    <property type="evidence" value="ECO:0007669"/>
    <property type="project" value="UniProtKB-UniRule"/>
</dbReference>
<reference evidence="7" key="1">
    <citation type="submission" date="2011-03" db="EMBL/GenBank/DDBJ databases">
        <title>Evidence for a New Lipase Family Identified in the Brazilian Atlantic Forest Soil Metagenome.</title>
        <authorList>
            <person name="Faoro H."/>
            <person name="Glogauer A."/>
            <person name="Souza E.M."/>
            <person name="Rigo L.U."/>
            <person name="Cruz L.M."/>
            <person name="Monteiro R.A."/>
            <person name="Pedrosa F.O."/>
        </authorList>
    </citation>
    <scope>NUCLEOTIDE SEQUENCE</scope>
</reference>
<gene>
    <name evidence="7" type="ORF">Lip018_ORF015</name>
</gene>
<proteinExistence type="inferred from homology"/>
<evidence type="ECO:0000259" key="6">
    <source>
        <dbReference type="Pfam" id="PF00082"/>
    </source>
</evidence>
<dbReference type="InterPro" id="IPR000209">
    <property type="entry name" value="Peptidase_S8/S53_dom"/>
</dbReference>
<dbReference type="PANTHER" id="PTHR43806">
    <property type="entry name" value="PEPTIDASE S8"/>
    <property type="match status" value="1"/>
</dbReference>
<feature type="domain" description="Peptidase S8/S53" evidence="6">
    <location>
        <begin position="248"/>
        <end position="578"/>
    </location>
</feature>
<dbReference type="PROSITE" id="PS00138">
    <property type="entry name" value="SUBTILASE_SER"/>
    <property type="match status" value="1"/>
</dbReference>
<dbReference type="GO" id="GO:0006508">
    <property type="term" value="P:proteolysis"/>
    <property type="evidence" value="ECO:0007669"/>
    <property type="project" value="UniProtKB-KW"/>
</dbReference>
<feature type="active site" description="Charge relay system" evidence="5">
    <location>
        <position position="535"/>
    </location>
</feature>
<dbReference type="SUPFAM" id="SSF52743">
    <property type="entry name" value="Subtilisin-like"/>
    <property type="match status" value="1"/>
</dbReference>
<keyword evidence="2 5" id="KW-0645">Protease</keyword>
<evidence type="ECO:0000313" key="7">
    <source>
        <dbReference type="EMBL" id="AEA09226.1"/>
    </source>
</evidence>
<protein>
    <submittedName>
        <fullName evidence="7">Lipase-activating protease</fullName>
    </submittedName>
</protein>
<evidence type="ECO:0000256" key="4">
    <source>
        <dbReference type="ARBA" id="ARBA00022825"/>
    </source>
</evidence>
<evidence type="ECO:0000256" key="5">
    <source>
        <dbReference type="PROSITE-ProRule" id="PRU01240"/>
    </source>
</evidence>
<evidence type="ECO:0000256" key="1">
    <source>
        <dbReference type="ARBA" id="ARBA00011073"/>
    </source>
</evidence>
<organism evidence="7">
    <name type="scientific">uncultured Acidobacteriota bacterium</name>
    <dbReference type="NCBI Taxonomy" id="171953"/>
    <lineage>
        <taxon>Bacteria</taxon>
        <taxon>Pseudomonadati</taxon>
        <taxon>Acidobacteriota</taxon>
        <taxon>environmental samples</taxon>
    </lineage>
</organism>
<dbReference type="InterPro" id="IPR022398">
    <property type="entry name" value="Peptidase_S8_His-AS"/>
</dbReference>
<dbReference type="InterPro" id="IPR015500">
    <property type="entry name" value="Peptidase_S8_subtilisin-rel"/>
</dbReference>
<dbReference type="InterPro" id="IPR050131">
    <property type="entry name" value="Peptidase_S8_subtilisin-like"/>
</dbReference>
<name>F2YWW6_9BACT</name>
<comment type="similarity">
    <text evidence="1 5">Belongs to the peptidase S8 family.</text>
</comment>
<sequence length="594" mass="64054">MPDRIDSRIAQPLMNRIETDDGALQVVVIEINAPDPDRTAAGAVCVRVEALVKAAIDQAGDRTAQHILSTCDDLHPEVKARLQGKVIKVLMALDQESHVISSVRLDVDDGRYFNPDNLIRSVISVPMLRRIEADENSLQSVMIEVNANYTSGRPGAKARVIELINSAIAKDGGSGFISEWKTEKSEQYVYAKLTGKEIRELVENDQKAPPAERAIYHAWPDFKLRAQIWRSIATVKADACRRSFATTGRGIVWAVFDSGIDGTHPHFKMHSNLKLPNGLKHMDFSGPKLVEVAEDQLTDDYGHGTHVAGIIAGELGKDQNGNPYQAISLSREKDQNGKISYIGQPVSAAVLGVAPECTLLSYKVLDSNGEGDVSTLIAAIQKVQELNGYGRNIVIHGVNMSLGYDFDPEWFACGCSPICVEVDRLVRSGVAVVIAAGNTGKGYALTINDPGNAEMAVTVGATHRDMPHRYGVSYFSSKGPTGDGRQKPDLLAPGERIISCGAGPDLQTYLKKAGPLPAAAPGTNVAYYLERSGTSMAAPHVSGIIAGMLSTRGEFVGQPEEIKDILIKNATDLGRERSFQGGGLVDMMRAMQAV</sequence>